<dbReference type="GO" id="GO:0044539">
    <property type="term" value="P:long-chain fatty acid import into cell"/>
    <property type="evidence" value="ECO:0007669"/>
    <property type="project" value="TreeGrafter"/>
</dbReference>
<dbReference type="InterPro" id="IPR000873">
    <property type="entry name" value="AMP-dep_synth/lig_dom"/>
</dbReference>
<dbReference type="KEGG" id="mmag:MMAD_40590"/>
<keyword evidence="3" id="KW-0547">Nucleotide-binding</keyword>
<dbReference type="InterPro" id="IPR020845">
    <property type="entry name" value="AMP-binding_CS"/>
</dbReference>
<dbReference type="PANTHER" id="PTHR43107:SF15">
    <property type="entry name" value="FATTY ACID TRANSPORT PROTEIN 3, ISOFORM A"/>
    <property type="match status" value="1"/>
</dbReference>
<dbReference type="InterPro" id="IPR025110">
    <property type="entry name" value="AMP-bd_C"/>
</dbReference>
<dbReference type="GO" id="GO:0005886">
    <property type="term" value="C:plasma membrane"/>
    <property type="evidence" value="ECO:0007669"/>
    <property type="project" value="TreeGrafter"/>
</dbReference>
<sequence length="529" mass="56672">MADTLQQLLRTRADSDLVAVTHGDASWTWREYIDAAGAQAAAVIAASDPARPLHVGALVGNTPEMLTALAGAGLGGYVLCGLNTTRRGEALARDIARVDCQLVLTEPGQAHLLDGLELPGVTVVDVTDPAWTDRVAAAPALTPHREVGADDTFMMIFTSGTSGEPKAVEVPHAMVLFAGSALVQRYGLGETDVCYLAMPLFHSNAVYAGWSVALGAGAAMVPATFSASRFLPDVRRYGVTYMNYVGKPLAYILATPEQPDDHDNPLRIAFGNEAADRDIEEFGRRFGCSVWDGFGSTEAAVIITRPDDCPPGSIGKGFPGVAIYDPETVVECAVARFDETGALVNGDAATGELVNTSGSGLFRGYYNDPGATDQRLRHGMYWSGDLAYRDADGWIYLAGRTADWMRVDSENLTAAPIERIMLRLNEISRVAIYPVPDEYVGDQVMAAIVLRDGAELTPEALGRFLAAQPDLSPKAWPRYVWVAEDLPSTATNKILKRELVALGVEPAGRTLWKRDGRVFGPIGQLSAAE</sequence>
<dbReference type="InterPro" id="IPR045851">
    <property type="entry name" value="AMP-bd_C_sf"/>
</dbReference>
<dbReference type="Proteomes" id="UP000466517">
    <property type="component" value="Chromosome"/>
</dbReference>
<dbReference type="GO" id="GO:0005524">
    <property type="term" value="F:ATP binding"/>
    <property type="evidence" value="ECO:0007669"/>
    <property type="project" value="UniProtKB-KW"/>
</dbReference>
<evidence type="ECO:0000259" key="6">
    <source>
        <dbReference type="Pfam" id="PF13193"/>
    </source>
</evidence>
<keyword evidence="4" id="KW-0067">ATP-binding</keyword>
<keyword evidence="2" id="KW-0436">Ligase</keyword>
<name>A0A7I7XKL8_9MYCO</name>
<protein>
    <submittedName>
        <fullName evidence="7">Acyl-CoA synthetase</fullName>
    </submittedName>
</protein>
<dbReference type="Gene3D" id="3.30.300.30">
    <property type="match status" value="1"/>
</dbReference>
<evidence type="ECO:0000256" key="1">
    <source>
        <dbReference type="ARBA" id="ARBA00006432"/>
    </source>
</evidence>
<reference evidence="7 8" key="1">
    <citation type="journal article" date="2019" name="Emerg. Microbes Infect.">
        <title>Comprehensive subspecies identification of 175 nontuberculous mycobacteria species based on 7547 genomic profiles.</title>
        <authorList>
            <person name="Matsumoto Y."/>
            <person name="Kinjo T."/>
            <person name="Motooka D."/>
            <person name="Nabeya D."/>
            <person name="Jung N."/>
            <person name="Uechi K."/>
            <person name="Horii T."/>
            <person name="Iida T."/>
            <person name="Fujita J."/>
            <person name="Nakamura S."/>
        </authorList>
    </citation>
    <scope>NUCLEOTIDE SEQUENCE [LARGE SCALE GENOMIC DNA]</scope>
    <source>
        <strain evidence="7 8">JCM 13574</strain>
    </source>
</reference>
<evidence type="ECO:0000313" key="8">
    <source>
        <dbReference type="Proteomes" id="UP000466517"/>
    </source>
</evidence>
<dbReference type="GO" id="GO:0004467">
    <property type="term" value="F:long-chain fatty acid-CoA ligase activity"/>
    <property type="evidence" value="ECO:0007669"/>
    <property type="project" value="TreeGrafter"/>
</dbReference>
<comment type="similarity">
    <text evidence="1">Belongs to the ATP-dependent AMP-binding enzyme family.</text>
</comment>
<accession>A0A7I7XKL8</accession>
<evidence type="ECO:0000313" key="7">
    <source>
        <dbReference type="EMBL" id="BBZ29764.1"/>
    </source>
</evidence>
<dbReference type="Gene3D" id="3.40.50.12780">
    <property type="entry name" value="N-terminal domain of ligase-like"/>
    <property type="match status" value="1"/>
</dbReference>
<dbReference type="PROSITE" id="PS00455">
    <property type="entry name" value="AMP_BINDING"/>
    <property type="match status" value="1"/>
</dbReference>
<gene>
    <name evidence="7" type="ORF">MMAD_40590</name>
</gene>
<feature type="domain" description="AMP-dependent synthetase/ligase" evidence="5">
    <location>
        <begin position="14"/>
        <end position="366"/>
    </location>
</feature>
<dbReference type="SUPFAM" id="SSF56801">
    <property type="entry name" value="Acetyl-CoA synthetase-like"/>
    <property type="match status" value="1"/>
</dbReference>
<dbReference type="AlphaFoldDB" id="A0A7I7XKL8"/>
<evidence type="ECO:0000259" key="5">
    <source>
        <dbReference type="Pfam" id="PF00501"/>
    </source>
</evidence>
<evidence type="ECO:0000256" key="2">
    <source>
        <dbReference type="ARBA" id="ARBA00022598"/>
    </source>
</evidence>
<evidence type="ECO:0000256" key="4">
    <source>
        <dbReference type="ARBA" id="ARBA00022840"/>
    </source>
</evidence>
<organism evidence="7 8">
    <name type="scientific">Mycolicibacterium madagascariense</name>
    <dbReference type="NCBI Taxonomy" id="212765"/>
    <lineage>
        <taxon>Bacteria</taxon>
        <taxon>Bacillati</taxon>
        <taxon>Actinomycetota</taxon>
        <taxon>Actinomycetes</taxon>
        <taxon>Mycobacteriales</taxon>
        <taxon>Mycobacteriaceae</taxon>
        <taxon>Mycolicibacterium</taxon>
    </lineage>
</organism>
<dbReference type="EMBL" id="AP022610">
    <property type="protein sequence ID" value="BBZ29764.1"/>
    <property type="molecule type" value="Genomic_DNA"/>
</dbReference>
<dbReference type="GO" id="GO:0005324">
    <property type="term" value="F:long-chain fatty acid transmembrane transporter activity"/>
    <property type="evidence" value="ECO:0007669"/>
    <property type="project" value="TreeGrafter"/>
</dbReference>
<dbReference type="PANTHER" id="PTHR43107">
    <property type="entry name" value="LONG-CHAIN FATTY ACID TRANSPORT PROTEIN"/>
    <property type="match status" value="1"/>
</dbReference>
<keyword evidence="8" id="KW-1185">Reference proteome</keyword>
<dbReference type="RefSeq" id="WP_163740579.1">
    <property type="nucleotide sequence ID" value="NZ_AP022610.1"/>
</dbReference>
<dbReference type="InterPro" id="IPR042099">
    <property type="entry name" value="ANL_N_sf"/>
</dbReference>
<dbReference type="Pfam" id="PF00501">
    <property type="entry name" value="AMP-binding"/>
    <property type="match status" value="1"/>
</dbReference>
<dbReference type="Pfam" id="PF13193">
    <property type="entry name" value="AMP-binding_C"/>
    <property type="match status" value="1"/>
</dbReference>
<dbReference type="NCBIfam" id="NF009927">
    <property type="entry name" value="PRK13388.1"/>
    <property type="match status" value="1"/>
</dbReference>
<proteinExistence type="inferred from homology"/>
<evidence type="ECO:0000256" key="3">
    <source>
        <dbReference type="ARBA" id="ARBA00022741"/>
    </source>
</evidence>
<feature type="domain" description="AMP-binding enzyme C-terminal" evidence="6">
    <location>
        <begin position="417"/>
        <end position="493"/>
    </location>
</feature>